<gene>
    <name evidence="1" type="ORF">UABAM_01683</name>
</gene>
<evidence type="ECO:0000313" key="2">
    <source>
        <dbReference type="Proteomes" id="UP000326354"/>
    </source>
</evidence>
<sequence>MANSFYGEPRTTLYIDLIIHPTEEQIHHFIELIGDSAYISEEAAISALQRKSMFNIIDYQTGWKADLIIRKDRDFSITEFERRRKANVFDIEMFIVSPEDSILSKLEWAKKSLSDKQYLDLFSVASIKKDKLDFEYINKWAIELEVSDLLQNSCLI</sequence>
<organism evidence="1 2">
    <name type="scientific">Uabimicrobium amorphum</name>
    <dbReference type="NCBI Taxonomy" id="2596890"/>
    <lineage>
        <taxon>Bacteria</taxon>
        <taxon>Pseudomonadati</taxon>
        <taxon>Planctomycetota</taxon>
        <taxon>Candidatus Uabimicrobiia</taxon>
        <taxon>Candidatus Uabimicrobiales</taxon>
        <taxon>Candidatus Uabimicrobiaceae</taxon>
        <taxon>Candidatus Uabimicrobium</taxon>
    </lineage>
</organism>
<dbReference type="KEGG" id="uam:UABAM_01683"/>
<reference evidence="1 2" key="1">
    <citation type="submission" date="2019-08" db="EMBL/GenBank/DDBJ databases">
        <title>Complete genome sequence of Candidatus Uab amorphum.</title>
        <authorList>
            <person name="Shiratori T."/>
            <person name="Suzuki S."/>
            <person name="Kakizawa Y."/>
            <person name="Ishida K."/>
        </authorList>
    </citation>
    <scope>NUCLEOTIDE SEQUENCE [LARGE SCALE GENOMIC DNA]</scope>
    <source>
        <strain evidence="1 2">SRT547</strain>
    </source>
</reference>
<protein>
    <submittedName>
        <fullName evidence="1">Uncharacterized protein</fullName>
    </submittedName>
</protein>
<name>A0A5S9IKQ1_UABAM</name>
<evidence type="ECO:0000313" key="1">
    <source>
        <dbReference type="EMBL" id="BBM83331.1"/>
    </source>
</evidence>
<accession>A0A5S9IKQ1</accession>
<proteinExistence type="predicted"/>
<dbReference type="EMBL" id="AP019860">
    <property type="protein sequence ID" value="BBM83331.1"/>
    <property type="molecule type" value="Genomic_DNA"/>
</dbReference>
<dbReference type="OrthoDB" id="1551055at2"/>
<keyword evidence="2" id="KW-1185">Reference proteome</keyword>
<dbReference type="Proteomes" id="UP000326354">
    <property type="component" value="Chromosome"/>
</dbReference>
<dbReference type="RefSeq" id="WP_151967536.1">
    <property type="nucleotide sequence ID" value="NZ_AP019860.1"/>
</dbReference>
<dbReference type="AlphaFoldDB" id="A0A5S9IKQ1"/>